<dbReference type="PROSITE" id="PS50110">
    <property type="entry name" value="RESPONSE_REGULATORY"/>
    <property type="match status" value="1"/>
</dbReference>
<dbReference type="GO" id="GO:0000160">
    <property type="term" value="P:phosphorelay signal transduction system"/>
    <property type="evidence" value="ECO:0007669"/>
    <property type="project" value="InterPro"/>
</dbReference>
<keyword evidence="5" id="KW-0804">Transcription</keyword>
<feature type="non-terminal residue" evidence="8">
    <location>
        <position position="1"/>
    </location>
</feature>
<dbReference type="SUPFAM" id="SSF46689">
    <property type="entry name" value="Homeodomain-like"/>
    <property type="match status" value="1"/>
</dbReference>
<evidence type="ECO:0000259" key="7">
    <source>
        <dbReference type="PROSITE" id="PS50110"/>
    </source>
</evidence>
<dbReference type="GO" id="GO:0006355">
    <property type="term" value="P:regulation of DNA-templated transcription"/>
    <property type="evidence" value="ECO:0007669"/>
    <property type="project" value="InterPro"/>
</dbReference>
<dbReference type="SMART" id="SM00382">
    <property type="entry name" value="AAA"/>
    <property type="match status" value="1"/>
</dbReference>
<dbReference type="GO" id="GO:0003677">
    <property type="term" value="F:DNA binding"/>
    <property type="evidence" value="ECO:0007669"/>
    <property type="project" value="UniProtKB-KW"/>
</dbReference>
<evidence type="ECO:0000256" key="2">
    <source>
        <dbReference type="ARBA" id="ARBA00022840"/>
    </source>
</evidence>
<dbReference type="InterPro" id="IPR001789">
    <property type="entry name" value="Sig_transdc_resp-reg_receiver"/>
</dbReference>
<dbReference type="InterPro" id="IPR025943">
    <property type="entry name" value="Sigma_54_int_dom_ATP-bd_2"/>
</dbReference>
<protein>
    <submittedName>
        <fullName evidence="8">Two-component system response regulator protein</fullName>
    </submittedName>
</protein>
<dbReference type="GO" id="GO:0005524">
    <property type="term" value="F:ATP binding"/>
    <property type="evidence" value="ECO:0007669"/>
    <property type="project" value="UniProtKB-KW"/>
</dbReference>
<dbReference type="AlphaFoldDB" id="A0A3B0UG66"/>
<dbReference type="Pfam" id="PF00072">
    <property type="entry name" value="Response_reg"/>
    <property type="match status" value="1"/>
</dbReference>
<dbReference type="EMBL" id="UOET01000455">
    <property type="protein sequence ID" value="VAW30021.1"/>
    <property type="molecule type" value="Genomic_DNA"/>
</dbReference>
<keyword evidence="1" id="KW-0547">Nucleotide-binding</keyword>
<dbReference type="InterPro" id="IPR003593">
    <property type="entry name" value="AAA+_ATPase"/>
</dbReference>
<keyword evidence="4" id="KW-0238">DNA-binding</keyword>
<evidence type="ECO:0000256" key="5">
    <source>
        <dbReference type="ARBA" id="ARBA00023163"/>
    </source>
</evidence>
<evidence type="ECO:0000256" key="3">
    <source>
        <dbReference type="ARBA" id="ARBA00023015"/>
    </source>
</evidence>
<evidence type="ECO:0000256" key="4">
    <source>
        <dbReference type="ARBA" id="ARBA00023125"/>
    </source>
</evidence>
<dbReference type="InterPro" id="IPR027417">
    <property type="entry name" value="P-loop_NTPase"/>
</dbReference>
<dbReference type="Gene3D" id="3.40.50.300">
    <property type="entry name" value="P-loop containing nucleotide triphosphate hydrolases"/>
    <property type="match status" value="1"/>
</dbReference>
<keyword evidence="3" id="KW-0805">Transcription regulation</keyword>
<feature type="domain" description="Response regulatory" evidence="7">
    <location>
        <begin position="1"/>
        <end position="70"/>
    </location>
</feature>
<accession>A0A3B0UG66</accession>
<dbReference type="InterPro" id="IPR009057">
    <property type="entry name" value="Homeodomain-like_sf"/>
</dbReference>
<dbReference type="Pfam" id="PF25601">
    <property type="entry name" value="AAA_lid_14"/>
    <property type="match status" value="1"/>
</dbReference>
<dbReference type="PROSITE" id="PS00688">
    <property type="entry name" value="SIGMA54_INTERACT_3"/>
    <property type="match status" value="1"/>
</dbReference>
<keyword evidence="2" id="KW-0067">ATP-binding</keyword>
<dbReference type="InterPro" id="IPR002078">
    <property type="entry name" value="Sigma_54_int"/>
</dbReference>
<dbReference type="FunFam" id="3.40.50.300:FF:000006">
    <property type="entry name" value="DNA-binding transcriptional regulator NtrC"/>
    <property type="match status" value="1"/>
</dbReference>
<dbReference type="Pfam" id="PF00158">
    <property type="entry name" value="Sigma54_activat"/>
    <property type="match status" value="1"/>
</dbReference>
<organism evidence="8">
    <name type="scientific">hydrothermal vent metagenome</name>
    <dbReference type="NCBI Taxonomy" id="652676"/>
    <lineage>
        <taxon>unclassified sequences</taxon>
        <taxon>metagenomes</taxon>
        <taxon>ecological metagenomes</taxon>
    </lineage>
</organism>
<sequence length="398" mass="44765">VISLDYGLPDVSGDKVLKKIKEDYPELPVIIVSGQEDIQTAVGLLRGGAYDYFVKDTDTKDRLWNTVNNIRRHKDLRIELDELKDEIELKYAFRNIMKGSSPALKKVFSLMDKAIHSNITVSISGETGTGKELVAKAIHYNSPRAKKPFIPINVSAIPNELIESELFGYEKGAFTGANTRKIGKFEVAEGGTLFLDEVAEMDANMQTKLLRVIQEKELTRVGGHEVIKTNVRLIVATHRNLAEEVQKGNFRQDLYYRLLGLPIELPPLRQRGLDIILLAKFFVQKYCKENGLEQKVFTKEAQDRLMSYSYPGNVRELAAIVELAAVMSDGKYIEEQHISFNSAGVPSDILSEETTLAGYNIKIIRYFLDKFDGNVVLTAEKLGIGKSTLYRMLKNKGI</sequence>
<dbReference type="SUPFAM" id="SSF52172">
    <property type="entry name" value="CheY-like"/>
    <property type="match status" value="1"/>
</dbReference>
<reference evidence="8" key="1">
    <citation type="submission" date="2018-06" db="EMBL/GenBank/DDBJ databases">
        <authorList>
            <person name="Zhirakovskaya E."/>
        </authorList>
    </citation>
    <scope>NUCLEOTIDE SEQUENCE</scope>
</reference>
<proteinExistence type="predicted"/>
<dbReference type="InterPro" id="IPR011006">
    <property type="entry name" value="CheY-like_superfamily"/>
</dbReference>
<dbReference type="Gene3D" id="1.10.10.60">
    <property type="entry name" value="Homeodomain-like"/>
    <property type="match status" value="1"/>
</dbReference>
<dbReference type="PROSITE" id="PS00676">
    <property type="entry name" value="SIGMA54_INTERACT_2"/>
    <property type="match status" value="1"/>
</dbReference>
<evidence type="ECO:0000256" key="1">
    <source>
        <dbReference type="ARBA" id="ARBA00022741"/>
    </source>
</evidence>
<name>A0A3B0UG66_9ZZZZ</name>
<dbReference type="Gene3D" id="1.10.8.60">
    <property type="match status" value="1"/>
</dbReference>
<evidence type="ECO:0000313" key="8">
    <source>
        <dbReference type="EMBL" id="VAW30021.1"/>
    </source>
</evidence>
<gene>
    <name evidence="8" type="ORF">MNBD_BACTEROID07-1735</name>
</gene>
<dbReference type="PROSITE" id="PS50045">
    <property type="entry name" value="SIGMA54_INTERACT_4"/>
    <property type="match status" value="1"/>
</dbReference>
<feature type="domain" description="Sigma-54 factor interaction" evidence="6">
    <location>
        <begin position="97"/>
        <end position="326"/>
    </location>
</feature>
<dbReference type="InterPro" id="IPR058031">
    <property type="entry name" value="AAA_lid_NorR"/>
</dbReference>
<dbReference type="PANTHER" id="PTHR32071">
    <property type="entry name" value="TRANSCRIPTIONAL REGULATORY PROTEIN"/>
    <property type="match status" value="1"/>
</dbReference>
<evidence type="ECO:0000259" key="6">
    <source>
        <dbReference type="PROSITE" id="PS50045"/>
    </source>
</evidence>
<dbReference type="Gene3D" id="3.40.50.2300">
    <property type="match status" value="1"/>
</dbReference>
<dbReference type="SUPFAM" id="SSF52540">
    <property type="entry name" value="P-loop containing nucleoside triphosphate hydrolases"/>
    <property type="match status" value="1"/>
</dbReference>
<dbReference type="CDD" id="cd00009">
    <property type="entry name" value="AAA"/>
    <property type="match status" value="1"/>
</dbReference>
<dbReference type="InterPro" id="IPR025944">
    <property type="entry name" value="Sigma_54_int_dom_CS"/>
</dbReference>